<evidence type="ECO:0000313" key="2">
    <source>
        <dbReference type="Proteomes" id="UP000002207"/>
    </source>
</evidence>
<reference evidence="1 2" key="1">
    <citation type="journal article" date="2009" name="Appl. Environ. Microbiol.">
        <title>Three genomes from the phylum Acidobacteria provide insight into the lifestyles of these microorganisms in soils.</title>
        <authorList>
            <person name="Ward N.L."/>
            <person name="Challacombe J.F."/>
            <person name="Janssen P.H."/>
            <person name="Henrissat B."/>
            <person name="Coutinho P.M."/>
            <person name="Wu M."/>
            <person name="Xie G."/>
            <person name="Haft D.H."/>
            <person name="Sait M."/>
            <person name="Badger J."/>
            <person name="Barabote R.D."/>
            <person name="Bradley B."/>
            <person name="Brettin T.S."/>
            <person name="Brinkac L.M."/>
            <person name="Bruce D."/>
            <person name="Creasy T."/>
            <person name="Daugherty S.C."/>
            <person name="Davidsen T.M."/>
            <person name="DeBoy R.T."/>
            <person name="Detter J.C."/>
            <person name="Dodson R.J."/>
            <person name="Durkin A.S."/>
            <person name="Ganapathy A."/>
            <person name="Gwinn-Giglio M."/>
            <person name="Han C.S."/>
            <person name="Khouri H."/>
            <person name="Kiss H."/>
            <person name="Kothari S.P."/>
            <person name="Madupu R."/>
            <person name="Nelson K.E."/>
            <person name="Nelson W.C."/>
            <person name="Paulsen I."/>
            <person name="Penn K."/>
            <person name="Ren Q."/>
            <person name="Rosovitz M.J."/>
            <person name="Selengut J.D."/>
            <person name="Shrivastava S."/>
            <person name="Sullivan S.A."/>
            <person name="Tapia R."/>
            <person name="Thompson L.S."/>
            <person name="Watkins K.L."/>
            <person name="Yang Q."/>
            <person name="Yu C."/>
            <person name="Zafar N."/>
            <person name="Zhou L."/>
            <person name="Kuske C.R."/>
        </authorList>
    </citation>
    <scope>NUCLEOTIDE SEQUENCE [LARGE SCALE GENOMIC DNA]</scope>
    <source>
        <strain evidence="2">ATCC 51196 / DSM 11244 / BCRC 80197 / JCM 7670 / NBRC 15755 / NCIMB 13165 / 161</strain>
    </source>
</reference>
<dbReference type="EMBL" id="CP001472">
    <property type="protein sequence ID" value="ACO31894.1"/>
    <property type="molecule type" value="Genomic_DNA"/>
</dbReference>
<proteinExistence type="predicted"/>
<dbReference type="AlphaFoldDB" id="C1F1U3"/>
<protein>
    <submittedName>
        <fullName evidence="1">Uncharacterized protein</fullName>
    </submittedName>
</protein>
<dbReference type="STRING" id="240015.ACP_2488"/>
<sequence>MHRMHAASCPAPQIAMRKIYNGVSAKEKTEERSFRPAARRRKQSIVSAFRHSHAGALHPAGKSPVFEE</sequence>
<dbReference type="InParanoid" id="C1F1U3"/>
<evidence type="ECO:0000313" key="1">
    <source>
        <dbReference type="EMBL" id="ACO31894.1"/>
    </source>
</evidence>
<name>C1F1U3_ACIC5</name>
<dbReference type="HOGENOM" id="CLU_2784426_0_0_0"/>
<dbReference type="KEGG" id="aca:ACP_2488"/>
<organism evidence="1 2">
    <name type="scientific">Acidobacterium capsulatum (strain ATCC 51196 / DSM 11244 / BCRC 80197 / JCM 7670 / NBRC 15755 / NCIMB 13165 / 161)</name>
    <dbReference type="NCBI Taxonomy" id="240015"/>
    <lineage>
        <taxon>Bacteria</taxon>
        <taxon>Pseudomonadati</taxon>
        <taxon>Acidobacteriota</taxon>
        <taxon>Terriglobia</taxon>
        <taxon>Terriglobales</taxon>
        <taxon>Acidobacteriaceae</taxon>
        <taxon>Acidobacterium</taxon>
    </lineage>
</organism>
<dbReference type="Proteomes" id="UP000002207">
    <property type="component" value="Chromosome"/>
</dbReference>
<keyword evidence="2" id="KW-1185">Reference proteome</keyword>
<gene>
    <name evidence="1" type="ordered locus">ACP_2488</name>
</gene>
<accession>C1F1U3</accession>